<proteinExistence type="predicted"/>
<gene>
    <name evidence="1" type="ORF">J4D97_20685</name>
</gene>
<organism evidence="1 2">
    <name type="scientific">Hymenobacter defluvii</name>
    <dbReference type="NCBI Taxonomy" id="2054411"/>
    <lineage>
        <taxon>Bacteria</taxon>
        <taxon>Pseudomonadati</taxon>
        <taxon>Bacteroidota</taxon>
        <taxon>Cytophagia</taxon>
        <taxon>Cytophagales</taxon>
        <taxon>Hymenobacteraceae</taxon>
        <taxon>Hymenobacter</taxon>
    </lineage>
</organism>
<dbReference type="Proteomes" id="UP000670527">
    <property type="component" value="Unassembled WGS sequence"/>
</dbReference>
<comment type="caution">
    <text evidence="1">The sequence shown here is derived from an EMBL/GenBank/DDBJ whole genome shotgun (WGS) entry which is preliminary data.</text>
</comment>
<dbReference type="Pfam" id="PF20213">
    <property type="entry name" value="DUF6573"/>
    <property type="match status" value="1"/>
</dbReference>
<keyword evidence="2" id="KW-1185">Reference proteome</keyword>
<evidence type="ECO:0000313" key="1">
    <source>
        <dbReference type="EMBL" id="MBO3273079.1"/>
    </source>
</evidence>
<evidence type="ECO:0000313" key="2">
    <source>
        <dbReference type="Proteomes" id="UP000670527"/>
    </source>
</evidence>
<name>A0ABS3THE7_9BACT</name>
<dbReference type="InterPro" id="IPR046480">
    <property type="entry name" value="DUF6573"/>
</dbReference>
<reference evidence="1 2" key="1">
    <citation type="submission" date="2021-03" db="EMBL/GenBank/DDBJ databases">
        <authorList>
            <person name="Kim M.K."/>
        </authorList>
    </citation>
    <scope>NUCLEOTIDE SEQUENCE [LARGE SCALE GENOMIC DNA]</scope>
    <source>
        <strain evidence="1 2">BT507</strain>
    </source>
</reference>
<protein>
    <submittedName>
        <fullName evidence="1">Uncharacterized protein</fullName>
    </submittedName>
</protein>
<dbReference type="EMBL" id="JAGETX010000024">
    <property type="protein sequence ID" value="MBO3273079.1"/>
    <property type="molecule type" value="Genomic_DNA"/>
</dbReference>
<accession>A0ABS3THE7</accession>
<dbReference type="RefSeq" id="WP_208309226.1">
    <property type="nucleotide sequence ID" value="NZ_JAGETX010000024.1"/>
</dbReference>
<sequence length="132" mass="14432">METTPDSRFIISTFSREEALVDGTLIDCSRESREAGIAFPVAVTAAVHAACIAWNNDKEQEYQDESGRCWDLVTMLRLACQKARNSGTDTVFFSVLCIPSGGRVVREVQLKAVVGPGDAREPVLTVLLPDED</sequence>